<dbReference type="Proteomes" id="UP001303001">
    <property type="component" value="Chromosome"/>
</dbReference>
<evidence type="ECO:0000313" key="2">
    <source>
        <dbReference type="Proteomes" id="UP001303001"/>
    </source>
</evidence>
<accession>A0ABY9ZXC4</accession>
<name>A0ABY9ZXC4_9ACTN</name>
<proteinExistence type="predicted"/>
<dbReference type="RefSeq" id="WP_313721135.1">
    <property type="nucleotide sequence ID" value="NZ_CP134876.1"/>
</dbReference>
<organism evidence="1 2">
    <name type="scientific">Micromonospora halotolerans</name>
    <dbReference type="NCBI Taxonomy" id="709879"/>
    <lineage>
        <taxon>Bacteria</taxon>
        <taxon>Bacillati</taxon>
        <taxon>Actinomycetota</taxon>
        <taxon>Actinomycetes</taxon>
        <taxon>Micromonosporales</taxon>
        <taxon>Micromonosporaceae</taxon>
        <taxon>Micromonospora</taxon>
    </lineage>
</organism>
<protein>
    <submittedName>
        <fullName evidence="1">Uncharacterized protein</fullName>
    </submittedName>
</protein>
<gene>
    <name evidence="1" type="ORF">RMN56_29590</name>
</gene>
<dbReference type="EMBL" id="CP134876">
    <property type="protein sequence ID" value="WNM39225.1"/>
    <property type="molecule type" value="Genomic_DNA"/>
</dbReference>
<keyword evidence="2" id="KW-1185">Reference proteome</keyword>
<reference evidence="1 2" key="1">
    <citation type="submission" date="2023-09" db="EMBL/GenBank/DDBJ databases">
        <title>Micromonospora halotolerans DSM 45598 genome sequence.</title>
        <authorList>
            <person name="Mo P."/>
        </authorList>
    </citation>
    <scope>NUCLEOTIDE SEQUENCE [LARGE SCALE GENOMIC DNA]</scope>
    <source>
        <strain evidence="1 2">DSM 45598</strain>
    </source>
</reference>
<evidence type="ECO:0000313" key="1">
    <source>
        <dbReference type="EMBL" id="WNM39225.1"/>
    </source>
</evidence>
<sequence length="84" mass="9202">MIVDHLARALVTATATLVEFVGSARDAERAALNTLEEIAYVLDQMNADERQEFRDVLERIAAAEPERADFIRSLPGSLGLDGES</sequence>